<evidence type="ECO:0000256" key="6">
    <source>
        <dbReference type="ARBA" id="ARBA00023136"/>
    </source>
</evidence>
<feature type="transmembrane region" description="Helical" evidence="7">
    <location>
        <begin position="196"/>
        <end position="214"/>
    </location>
</feature>
<dbReference type="PROSITE" id="PS50850">
    <property type="entry name" value="MFS"/>
    <property type="match status" value="1"/>
</dbReference>
<keyword evidence="6 7" id="KW-0472">Membrane</keyword>
<dbReference type="SUPFAM" id="SSF103473">
    <property type="entry name" value="MFS general substrate transporter"/>
    <property type="match status" value="1"/>
</dbReference>
<feature type="transmembrane region" description="Helical" evidence="7">
    <location>
        <begin position="103"/>
        <end position="121"/>
    </location>
</feature>
<dbReference type="InterPro" id="IPR020846">
    <property type="entry name" value="MFS_dom"/>
</dbReference>
<evidence type="ECO:0000313" key="9">
    <source>
        <dbReference type="EMBL" id="KZU91807.1"/>
    </source>
</evidence>
<evidence type="ECO:0000256" key="5">
    <source>
        <dbReference type="ARBA" id="ARBA00022989"/>
    </source>
</evidence>
<gene>
    <name evidence="9" type="ORF">Lp19_3093</name>
</gene>
<feature type="transmembrane region" description="Helical" evidence="7">
    <location>
        <begin position="299"/>
        <end position="321"/>
    </location>
</feature>
<keyword evidence="2" id="KW-0813">Transport</keyword>
<feature type="transmembrane region" description="Helical" evidence="7">
    <location>
        <begin position="164"/>
        <end position="184"/>
    </location>
</feature>
<keyword evidence="4 7" id="KW-0812">Transmembrane</keyword>
<sequence length="567" mass="60538">MMKKSTKVIAMMMIGIFLCMLDTTVMNIALPAIQTGLNTDLTHLSWALNIYTVLFASLAIPLGRLADVWGRGRMYLIGLGLFGIGSLTSGLSLSVGLLITGRAIQSIGAAIIFPASMTIGIQSVALSRRTGVIASLGVMQGLAAALGPTIGGAVTQFWGWRGIFLINVPLVAVALCGCIAWLSWRHPSHGQVKLDLGGSALVMTTLLALTLVLVKGNDWGWTSRVVLSLGVTSALTLIAFVWMEAHVSAPMVPLALFKDRQFNGAVLATVLSGVFMVGLLVLMPSFFTKVQSKTELMAAIMITPASMMIFIFSPISGFLLAKLGARRVIFSGSLAIATGYGVLSLMSPSQYWQFALAALLVGAGYGTIIGPITVLAAGDFTGELLTASQSVIGVFRQIGTSLAVAIFVSALAANLTTAKTQIRTYATTTVTTLSIPKQAKRDTLRVVDHQLATEQTAQTVHEPITAAKARRLVAANYMQVLKARSLQSAPVRIKAQIHQQVAQKVHSQVKHTNHRIRTAASAIKAKTKIELTAAFMRPYQVAWPFTLLLVMTTWCFAGRERKSGKPS</sequence>
<feature type="transmembrane region" description="Helical" evidence="7">
    <location>
        <begin position="41"/>
        <end position="62"/>
    </location>
</feature>
<dbReference type="GO" id="GO:0022857">
    <property type="term" value="F:transmembrane transporter activity"/>
    <property type="evidence" value="ECO:0007669"/>
    <property type="project" value="InterPro"/>
</dbReference>
<evidence type="ECO:0000256" key="7">
    <source>
        <dbReference type="SAM" id="Phobius"/>
    </source>
</evidence>
<evidence type="ECO:0000256" key="4">
    <source>
        <dbReference type="ARBA" id="ARBA00022692"/>
    </source>
</evidence>
<name>A0A165R116_LACPN</name>
<dbReference type="InterPro" id="IPR036259">
    <property type="entry name" value="MFS_trans_sf"/>
</dbReference>
<dbReference type="CDD" id="cd17321">
    <property type="entry name" value="MFS_MMR_MDR_like"/>
    <property type="match status" value="1"/>
</dbReference>
<dbReference type="PRINTS" id="PR01036">
    <property type="entry name" value="TCRTETB"/>
</dbReference>
<accession>A0A165R116</accession>
<keyword evidence="5 7" id="KW-1133">Transmembrane helix</keyword>
<dbReference type="GO" id="GO:0005886">
    <property type="term" value="C:plasma membrane"/>
    <property type="evidence" value="ECO:0007669"/>
    <property type="project" value="UniProtKB-SubCell"/>
</dbReference>
<dbReference type="EMBL" id="LUXM01000040">
    <property type="protein sequence ID" value="KZU91807.1"/>
    <property type="molecule type" value="Genomic_DNA"/>
</dbReference>
<proteinExistence type="predicted"/>
<protein>
    <submittedName>
        <fullName evidence="9">Transport protein</fullName>
    </submittedName>
</protein>
<dbReference type="PATRIC" id="fig|1590.144.peg.1452"/>
<feature type="transmembrane region" description="Helical" evidence="7">
    <location>
        <begin position="226"/>
        <end position="243"/>
    </location>
</feature>
<dbReference type="Proteomes" id="UP000076882">
    <property type="component" value="Unassembled WGS sequence"/>
</dbReference>
<feature type="transmembrane region" description="Helical" evidence="7">
    <location>
        <begin position="328"/>
        <end position="346"/>
    </location>
</feature>
<reference evidence="9 10" key="1">
    <citation type="submission" date="2016-03" db="EMBL/GenBank/DDBJ databases">
        <title>Comparative genomics of 54 Lactobacillus plantarum strains reveals genomic uncoupling from niche constraints.</title>
        <authorList>
            <person name="Martino M.E."/>
        </authorList>
    </citation>
    <scope>NUCLEOTIDE SEQUENCE [LARGE SCALE GENOMIC DNA]</scope>
    <source>
        <strain evidence="9 10">19.1</strain>
    </source>
</reference>
<dbReference type="InterPro" id="IPR011701">
    <property type="entry name" value="MFS"/>
</dbReference>
<dbReference type="Gene3D" id="1.20.1720.10">
    <property type="entry name" value="Multidrug resistance protein D"/>
    <property type="match status" value="1"/>
</dbReference>
<feature type="transmembrane region" description="Helical" evidence="7">
    <location>
        <begin position="74"/>
        <end position="97"/>
    </location>
</feature>
<dbReference type="Gene3D" id="1.20.1250.20">
    <property type="entry name" value="MFS general substrate transporter like domains"/>
    <property type="match status" value="1"/>
</dbReference>
<dbReference type="RefSeq" id="WP_044430699.1">
    <property type="nucleotide sequence ID" value="NZ_CP010528.1"/>
</dbReference>
<dbReference type="AlphaFoldDB" id="A0A165R116"/>
<evidence type="ECO:0000259" key="8">
    <source>
        <dbReference type="PROSITE" id="PS50850"/>
    </source>
</evidence>
<feature type="domain" description="Major facilitator superfamily (MFS) profile" evidence="8">
    <location>
        <begin position="8"/>
        <end position="440"/>
    </location>
</feature>
<feature type="transmembrane region" description="Helical" evidence="7">
    <location>
        <begin position="133"/>
        <end position="158"/>
    </location>
</feature>
<keyword evidence="3" id="KW-1003">Cell membrane</keyword>
<dbReference type="PANTHER" id="PTHR42718">
    <property type="entry name" value="MAJOR FACILITATOR SUPERFAMILY MULTIDRUG TRANSPORTER MFSC"/>
    <property type="match status" value="1"/>
</dbReference>
<comment type="caution">
    <text evidence="9">The sequence shown here is derived from an EMBL/GenBank/DDBJ whole genome shotgun (WGS) entry which is preliminary data.</text>
</comment>
<feature type="transmembrane region" description="Helical" evidence="7">
    <location>
        <begin position="541"/>
        <end position="557"/>
    </location>
</feature>
<dbReference type="Pfam" id="PF07690">
    <property type="entry name" value="MFS_1"/>
    <property type="match status" value="1"/>
</dbReference>
<evidence type="ECO:0000256" key="1">
    <source>
        <dbReference type="ARBA" id="ARBA00004651"/>
    </source>
</evidence>
<dbReference type="PANTHER" id="PTHR42718:SF46">
    <property type="entry name" value="BLR6921 PROTEIN"/>
    <property type="match status" value="1"/>
</dbReference>
<evidence type="ECO:0000313" key="10">
    <source>
        <dbReference type="Proteomes" id="UP000076882"/>
    </source>
</evidence>
<evidence type="ECO:0000256" key="3">
    <source>
        <dbReference type="ARBA" id="ARBA00022475"/>
    </source>
</evidence>
<feature type="transmembrane region" description="Helical" evidence="7">
    <location>
        <begin position="352"/>
        <end position="377"/>
    </location>
</feature>
<organism evidence="9 10">
    <name type="scientific">Lactiplantibacillus plantarum</name>
    <name type="common">Lactobacillus plantarum</name>
    <dbReference type="NCBI Taxonomy" id="1590"/>
    <lineage>
        <taxon>Bacteria</taxon>
        <taxon>Bacillati</taxon>
        <taxon>Bacillota</taxon>
        <taxon>Bacilli</taxon>
        <taxon>Lactobacillales</taxon>
        <taxon>Lactobacillaceae</taxon>
        <taxon>Lactiplantibacillus</taxon>
    </lineage>
</organism>
<evidence type="ECO:0000256" key="2">
    <source>
        <dbReference type="ARBA" id="ARBA00022448"/>
    </source>
</evidence>
<dbReference type="KEGG" id="lpb:SH83_07020"/>
<feature type="transmembrane region" description="Helical" evidence="7">
    <location>
        <begin position="264"/>
        <end position="287"/>
    </location>
</feature>
<comment type="subcellular location">
    <subcellularLocation>
        <location evidence="1">Cell membrane</location>
        <topology evidence="1">Multi-pass membrane protein</topology>
    </subcellularLocation>
</comment>
<feature type="transmembrane region" description="Helical" evidence="7">
    <location>
        <begin position="398"/>
        <end position="415"/>
    </location>
</feature>